<comment type="caution">
    <text evidence="5">The sequence shown here is derived from an EMBL/GenBank/DDBJ whole genome shotgun (WGS) entry which is preliminary data.</text>
</comment>
<dbReference type="SUPFAM" id="SSF51621">
    <property type="entry name" value="Phosphoenolpyruvate/pyruvate domain"/>
    <property type="match status" value="1"/>
</dbReference>
<evidence type="ECO:0000256" key="1">
    <source>
        <dbReference type="ARBA" id="ARBA00001946"/>
    </source>
</evidence>
<dbReference type="InterPro" id="IPR011206">
    <property type="entry name" value="Citrate_lyase_beta/mcl1/mcl2"/>
</dbReference>
<dbReference type="PANTHER" id="PTHR32308:SF10">
    <property type="entry name" value="CITRATE LYASE SUBUNIT BETA"/>
    <property type="match status" value="1"/>
</dbReference>
<name>A0ABS3QZS5_9ACTN</name>
<accession>A0ABS3QZS5</accession>
<dbReference type="RefSeq" id="WP_208267946.1">
    <property type="nucleotide sequence ID" value="NZ_BAAAGM010000023.1"/>
</dbReference>
<keyword evidence="5" id="KW-0456">Lyase</keyword>
<evidence type="ECO:0000256" key="2">
    <source>
        <dbReference type="ARBA" id="ARBA00022723"/>
    </source>
</evidence>
<dbReference type="PANTHER" id="PTHR32308">
    <property type="entry name" value="LYASE BETA SUBUNIT, PUTATIVE (AFU_ORTHOLOGUE AFUA_4G13030)-RELATED"/>
    <property type="match status" value="1"/>
</dbReference>
<dbReference type="InterPro" id="IPR005000">
    <property type="entry name" value="Aldolase/citrate-lyase_domain"/>
</dbReference>
<evidence type="ECO:0000313" key="5">
    <source>
        <dbReference type="EMBL" id="MBO2439497.1"/>
    </source>
</evidence>
<evidence type="ECO:0000313" key="6">
    <source>
        <dbReference type="Proteomes" id="UP000666915"/>
    </source>
</evidence>
<keyword evidence="3" id="KW-0460">Magnesium</keyword>
<evidence type="ECO:0000256" key="3">
    <source>
        <dbReference type="ARBA" id="ARBA00022842"/>
    </source>
</evidence>
<dbReference type="InterPro" id="IPR040442">
    <property type="entry name" value="Pyrv_kinase-like_dom_sf"/>
</dbReference>
<proteinExistence type="predicted"/>
<dbReference type="Pfam" id="PF03328">
    <property type="entry name" value="HpcH_HpaI"/>
    <property type="match status" value="1"/>
</dbReference>
<reference evidence="5 6" key="1">
    <citation type="submission" date="2021-03" db="EMBL/GenBank/DDBJ databases">
        <authorList>
            <person name="Kanchanasin P."/>
            <person name="Saeng-In P."/>
            <person name="Phongsopitanun W."/>
            <person name="Yuki M."/>
            <person name="Kudo T."/>
            <person name="Ohkuma M."/>
            <person name="Tanasupawat S."/>
        </authorList>
    </citation>
    <scope>NUCLEOTIDE SEQUENCE [LARGE SCALE GENOMIC DNA]</scope>
    <source>
        <strain evidence="5 6">L46</strain>
    </source>
</reference>
<dbReference type="EMBL" id="JAGEOK010000011">
    <property type="protein sequence ID" value="MBO2439497.1"/>
    <property type="molecule type" value="Genomic_DNA"/>
</dbReference>
<dbReference type="GO" id="GO:0016829">
    <property type="term" value="F:lyase activity"/>
    <property type="evidence" value="ECO:0007669"/>
    <property type="project" value="UniProtKB-KW"/>
</dbReference>
<gene>
    <name evidence="5" type="ORF">J4557_18390</name>
</gene>
<organism evidence="5 6">
    <name type="scientific">Actinomadura nitritigenes</name>
    <dbReference type="NCBI Taxonomy" id="134602"/>
    <lineage>
        <taxon>Bacteria</taxon>
        <taxon>Bacillati</taxon>
        <taxon>Actinomycetota</taxon>
        <taxon>Actinomycetes</taxon>
        <taxon>Streptosporangiales</taxon>
        <taxon>Thermomonosporaceae</taxon>
        <taxon>Actinomadura</taxon>
    </lineage>
</organism>
<feature type="domain" description="HpcH/HpaI aldolase/citrate lyase" evidence="4">
    <location>
        <begin position="9"/>
        <end position="216"/>
    </location>
</feature>
<comment type="cofactor">
    <cofactor evidence="1">
        <name>Mg(2+)</name>
        <dbReference type="ChEBI" id="CHEBI:18420"/>
    </cofactor>
</comment>
<protein>
    <submittedName>
        <fullName evidence="5">CoA ester lyase</fullName>
    </submittedName>
</protein>
<evidence type="ECO:0000259" key="4">
    <source>
        <dbReference type="Pfam" id="PF03328"/>
    </source>
</evidence>
<keyword evidence="6" id="KW-1185">Reference proteome</keyword>
<dbReference type="Proteomes" id="UP000666915">
    <property type="component" value="Unassembled WGS sequence"/>
</dbReference>
<keyword evidence="2" id="KW-0479">Metal-binding</keyword>
<dbReference type="Gene3D" id="3.20.20.60">
    <property type="entry name" value="Phosphoenolpyruvate-binding domains"/>
    <property type="match status" value="1"/>
</dbReference>
<sequence>MTGPEHPHRTWLYVPGDRPDRIGKALDSAADAVVLDLEDAVAPGSKETARRTVAGVLAEGRTGRRPTYVRINAPGTPDGTADIGLLASAPGALAGVRIPKCEDPDTLRRVADALGVPVFPVLESALGVENALTLATAHPLVAGISLGEADLSADLRVTGGDALAWPRSRVVVAARAAGLPSPPQSVWTAVRDLDGLRADTAAGHRAGFFGRSVIHPAQIPVVHAACAPDPGDVAWARDLMDRLTGRDGSAGERQAAWIDSAGRFVDKAVVERASWILAVAASAHRPDAPEKEGSPS</sequence>
<dbReference type="PIRSF" id="PIRSF015582">
    <property type="entry name" value="Cit_lyase_B"/>
    <property type="match status" value="1"/>
</dbReference>
<dbReference type="InterPro" id="IPR015813">
    <property type="entry name" value="Pyrv/PenolPyrv_kinase-like_dom"/>
</dbReference>